<dbReference type="PANTHER" id="PTHR21178:SF8">
    <property type="entry name" value="CILIA- AND FLAGELLA-ASSOCIATED PROTEIN 61"/>
    <property type="match status" value="1"/>
</dbReference>
<feature type="region of interest" description="Disordered" evidence="1">
    <location>
        <begin position="513"/>
        <end position="544"/>
    </location>
</feature>
<comment type="caution">
    <text evidence="3">The sequence shown here is derived from an EMBL/GenBank/DDBJ whole genome shotgun (WGS) entry which is preliminary data.</text>
</comment>
<evidence type="ECO:0000313" key="4">
    <source>
        <dbReference type="Proteomes" id="UP000186817"/>
    </source>
</evidence>
<protein>
    <recommendedName>
        <fullName evidence="5">FCP1 homology domain-containing protein</fullName>
    </recommendedName>
</protein>
<dbReference type="Proteomes" id="UP000186817">
    <property type="component" value="Unassembled WGS sequence"/>
</dbReference>
<proteinExistence type="predicted"/>
<name>A0A1Q9ENS3_SYMMI</name>
<evidence type="ECO:0000256" key="1">
    <source>
        <dbReference type="SAM" id="MobiDB-lite"/>
    </source>
</evidence>
<evidence type="ECO:0000256" key="2">
    <source>
        <dbReference type="SAM" id="SignalP"/>
    </source>
</evidence>
<evidence type="ECO:0000313" key="3">
    <source>
        <dbReference type="EMBL" id="OLQ09037.1"/>
    </source>
</evidence>
<sequence>MKTAMLTLMLMVLLLKMPTIAVMVANATIIVTSTTLIIEIGLMLMLYAVSADDTAFAVIGLAKWFPSVSVAQKNVVSTTVIVVTVVAVVEHRNSDLEVFVAEFDEQDANLESYPYDLGCRDQYAVIRNPLFQNYTRRLLQGVLRICGKTALFVQSRDCLVAQSTVASFCNIEEELPTEEDLLEKERQELLRDSEQTKALSIVAKKLPDAKLSFLESLLSIPHLLFNSLTLLVGHLEALGTDASHAVIFFVQGHYYLFCSCGASLLNFLNWEIGDLRRSMLPYDYLVVATGLQDDSLHALKIQSMGAGPLGVRGLRVEHVTDGYRRVNGAMSAAVYGRSLNAYCVVQGLLLRQAQATAQQGLSVDAFYEGDEVEKKIHHILETMGLKVYEGYRLLGIQQCTRDRLEVAPRPAEELAAAEREREKRFPAPEAARAPMGIMEDFGASPAGLPQKVHGNGLVYDGKGPGSRGASAGSLCEFSRRFQRRYLRHDGFNGREVGGKLATALLKKLDPVNGDSVAAGGPSVNTGSTASPRGRVAPAMSSDSDTELMPTLADAYRLALDHLQMQGLEDPPPVETPSAQLLVLLDLNGVLVRRPSLAKRLQVPHQQVVEIKIPPGDNGISFWAYTRPDEVRRLVDFLTEQPIHWGIYSTMTRWNALNVLRRVFQEADRPIREESSRSYALPRQSLEYGHRGNKWFWFFTQEDHHEYDPNSPPFPGHEGLSAYTPGVNSGHGQSLLTAGVVSDVQEYLDARRFESRVRVCPILVAAAPKKTKLIRGLNLLIEDYDDQAVETGNKTGLKRVETAVRTALRDLNAVGSLLVEANTAFLFRKGLRGLTVPEHIKDKIFDFLDPLPSAGDD</sequence>
<gene>
    <name evidence="3" type="ORF">AK812_SmicGene7407</name>
</gene>
<dbReference type="PANTHER" id="PTHR21178">
    <property type="entry name" value="CILIA- AND FLAGELLA-ASSOCIATED PROTEIN 61"/>
    <property type="match status" value="1"/>
</dbReference>
<accession>A0A1Q9ENS3</accession>
<dbReference type="AlphaFoldDB" id="A0A1Q9ENS3"/>
<dbReference type="OrthoDB" id="441013at2759"/>
<keyword evidence="4" id="KW-1185">Reference proteome</keyword>
<dbReference type="EMBL" id="LSRX01000105">
    <property type="protein sequence ID" value="OLQ09037.1"/>
    <property type="molecule type" value="Genomic_DNA"/>
</dbReference>
<reference evidence="3 4" key="1">
    <citation type="submission" date="2016-02" db="EMBL/GenBank/DDBJ databases">
        <title>Genome analysis of coral dinoflagellate symbionts highlights evolutionary adaptations to a symbiotic lifestyle.</title>
        <authorList>
            <person name="Aranda M."/>
            <person name="Li Y."/>
            <person name="Liew Y.J."/>
            <person name="Baumgarten S."/>
            <person name="Simakov O."/>
            <person name="Wilson M."/>
            <person name="Piel J."/>
            <person name="Ashoor H."/>
            <person name="Bougouffa S."/>
            <person name="Bajic V.B."/>
            <person name="Ryu T."/>
            <person name="Ravasi T."/>
            <person name="Bayer T."/>
            <person name="Micklem G."/>
            <person name="Kim H."/>
            <person name="Bhak J."/>
            <person name="Lajeunesse T.C."/>
            <person name="Voolstra C.R."/>
        </authorList>
    </citation>
    <scope>NUCLEOTIDE SEQUENCE [LARGE SCALE GENOMIC DNA]</scope>
    <source>
        <strain evidence="3 4">CCMP2467</strain>
    </source>
</reference>
<organism evidence="3 4">
    <name type="scientific">Symbiodinium microadriaticum</name>
    <name type="common">Dinoflagellate</name>
    <name type="synonym">Zooxanthella microadriatica</name>
    <dbReference type="NCBI Taxonomy" id="2951"/>
    <lineage>
        <taxon>Eukaryota</taxon>
        <taxon>Sar</taxon>
        <taxon>Alveolata</taxon>
        <taxon>Dinophyceae</taxon>
        <taxon>Suessiales</taxon>
        <taxon>Symbiodiniaceae</taxon>
        <taxon>Symbiodinium</taxon>
    </lineage>
</organism>
<evidence type="ECO:0008006" key="5">
    <source>
        <dbReference type="Google" id="ProtNLM"/>
    </source>
</evidence>
<dbReference type="InterPro" id="IPR038884">
    <property type="entry name" value="CFAP61"/>
</dbReference>
<keyword evidence="2" id="KW-0732">Signal</keyword>
<feature type="chain" id="PRO_5013339669" description="FCP1 homology domain-containing protein" evidence="2">
    <location>
        <begin position="22"/>
        <end position="856"/>
    </location>
</feature>
<feature type="signal peptide" evidence="2">
    <location>
        <begin position="1"/>
        <end position="21"/>
    </location>
</feature>